<keyword evidence="2" id="KW-1185">Reference proteome</keyword>
<accession>A0ABT0R354</accession>
<dbReference type="EMBL" id="JAKNCJ010000004">
    <property type="protein sequence ID" value="MCL6423679.1"/>
    <property type="molecule type" value="Genomic_DNA"/>
</dbReference>
<dbReference type="RefSeq" id="WP_249737753.1">
    <property type="nucleotide sequence ID" value="NZ_JAKNCJ010000004.1"/>
</dbReference>
<sequence>MTDSDPRLAPDSDPRLAPDFALRGATISGLAFGQSEEDPETGELFPHPLYADRGSIELLLAEGEKLPPLPLGGSWTVTLHDETADVAPASAHAYGYGQEPLDRIGPARTPSGAEFVVSDQVIRMAWRYGFGRRTYAHNDAVRMASAAWERLPADFQWEIRDAVTGWLAENRTGHNVLGSLEYETAELALRIGAALPGASAVGASA</sequence>
<evidence type="ECO:0000313" key="1">
    <source>
        <dbReference type="EMBL" id="MCL6423679.1"/>
    </source>
</evidence>
<gene>
    <name evidence="1" type="ORF">Bequi_09815</name>
</gene>
<evidence type="ECO:0000313" key="2">
    <source>
        <dbReference type="Proteomes" id="UP001203761"/>
    </source>
</evidence>
<reference evidence="1" key="1">
    <citation type="submission" date="2022-02" db="EMBL/GenBank/DDBJ databases">
        <authorList>
            <person name="Lee M."/>
            <person name="Kim S.-J."/>
            <person name="Jung M.-Y."/>
        </authorList>
    </citation>
    <scope>NUCLEOTIDE SEQUENCE</scope>
    <source>
        <strain evidence="1">JHP9</strain>
    </source>
</reference>
<dbReference type="Proteomes" id="UP001203761">
    <property type="component" value="Unassembled WGS sequence"/>
</dbReference>
<comment type="caution">
    <text evidence="1">The sequence shown here is derived from an EMBL/GenBank/DDBJ whole genome shotgun (WGS) entry which is preliminary data.</text>
</comment>
<protein>
    <submittedName>
        <fullName evidence="1">Uncharacterized protein</fullName>
    </submittedName>
</protein>
<organism evidence="1 2">
    <name type="scientific">Brachybacterium equifaecis</name>
    <dbReference type="NCBI Taxonomy" id="2910770"/>
    <lineage>
        <taxon>Bacteria</taxon>
        <taxon>Bacillati</taxon>
        <taxon>Actinomycetota</taxon>
        <taxon>Actinomycetes</taxon>
        <taxon>Micrococcales</taxon>
        <taxon>Dermabacteraceae</taxon>
        <taxon>Brachybacterium</taxon>
    </lineage>
</organism>
<name>A0ABT0R354_9MICO</name>
<proteinExistence type="predicted"/>